<dbReference type="EMBL" id="JABFDY010000020">
    <property type="protein sequence ID" value="KAF7692663.1"/>
    <property type="molecule type" value="Genomic_DNA"/>
</dbReference>
<dbReference type="PANTHER" id="PTHR11848:SF78">
    <property type="entry name" value="GROWTH_DIFFERENTIATION FACTOR 15"/>
    <property type="match status" value="1"/>
</dbReference>
<dbReference type="Gene3D" id="2.60.120.970">
    <property type="match status" value="1"/>
</dbReference>
<dbReference type="PROSITE" id="PS51362">
    <property type="entry name" value="TGF_BETA_2"/>
    <property type="match status" value="1"/>
</dbReference>
<evidence type="ECO:0000313" key="11">
    <source>
        <dbReference type="Proteomes" id="UP000606274"/>
    </source>
</evidence>
<sequence length="351" mass="40398">MRASEKEFVMQNSASQCYVLFAWLVLFSSSLRVSRAVQDYTGTNQTLQLEALKTSMLEYLGMDKPPPFKGKSSYQELIRIYRQYQNMRRNMQSFQSGPSHFLHTAVRPLNSQNGPESVTQWFRAVFHRESHITDEFLLAQAQLQLQRPLHNNFVQPLHNQKILVRIYISSHSYINKKIKSRGQNITMDVTFAVHEWLKKTSDALLIVDIGLVGNKKDDTEPTVQICLELKLMDSKVRNTRSTYGESFEDDSYCGRKSLSVSFEEIGWSDWIVAPAGYTMYFCDGSCPHNYKPASMHTQIKSRLHRLTKGATPRPCCVPAEYEPMILMHYDSRGKLKLTSFNDLIVTKCHCA</sequence>
<dbReference type="InterPro" id="IPR001839">
    <property type="entry name" value="TGF-b_C"/>
</dbReference>
<evidence type="ECO:0000256" key="7">
    <source>
        <dbReference type="ARBA" id="ARBA00023180"/>
    </source>
</evidence>
<dbReference type="PRINTS" id="PR00669">
    <property type="entry name" value="INHIBINA"/>
</dbReference>
<evidence type="ECO:0000256" key="4">
    <source>
        <dbReference type="ARBA" id="ARBA00022729"/>
    </source>
</evidence>
<dbReference type="FunFam" id="2.10.90.10:FF:000012">
    <property type="entry name" value="Growth/differentiation factor 9 (Predicted)"/>
    <property type="match status" value="1"/>
</dbReference>
<dbReference type="Gene3D" id="2.10.90.10">
    <property type="entry name" value="Cystine-knot cytokines"/>
    <property type="match status" value="1"/>
</dbReference>
<dbReference type="GO" id="GO:0005125">
    <property type="term" value="F:cytokine activity"/>
    <property type="evidence" value="ECO:0007669"/>
    <property type="project" value="TreeGrafter"/>
</dbReference>
<evidence type="ECO:0000256" key="1">
    <source>
        <dbReference type="ARBA" id="ARBA00004613"/>
    </source>
</evidence>
<dbReference type="SMART" id="SM00204">
    <property type="entry name" value="TGFB"/>
    <property type="match status" value="1"/>
</dbReference>
<dbReference type="InterPro" id="IPR015615">
    <property type="entry name" value="TGF-beta-rel"/>
</dbReference>
<dbReference type="AlphaFoldDB" id="A0A8T0ALL1"/>
<keyword evidence="3" id="KW-0964">Secreted</keyword>
<comment type="caution">
    <text evidence="10">The sequence shown here is derived from an EMBL/GenBank/DDBJ whole genome shotgun (WGS) entry which is preliminary data.</text>
</comment>
<keyword evidence="6" id="KW-1015">Disulfide bond</keyword>
<evidence type="ECO:0000256" key="8">
    <source>
        <dbReference type="RuleBase" id="RU000354"/>
    </source>
</evidence>
<evidence type="ECO:0000259" key="9">
    <source>
        <dbReference type="PROSITE" id="PS51362"/>
    </source>
</evidence>
<evidence type="ECO:0000313" key="10">
    <source>
        <dbReference type="EMBL" id="KAF7692663.1"/>
    </source>
</evidence>
<dbReference type="SUPFAM" id="SSF57501">
    <property type="entry name" value="Cystine-knot cytokines"/>
    <property type="match status" value="1"/>
</dbReference>
<feature type="domain" description="TGF-beta family profile" evidence="9">
    <location>
        <begin position="237"/>
        <end position="351"/>
    </location>
</feature>
<dbReference type="InterPro" id="IPR029034">
    <property type="entry name" value="Cystine-knot_cytokine"/>
</dbReference>
<keyword evidence="11" id="KW-1185">Reference proteome</keyword>
<evidence type="ECO:0000256" key="2">
    <source>
        <dbReference type="ARBA" id="ARBA00006656"/>
    </source>
</evidence>
<proteinExistence type="inferred from homology"/>
<dbReference type="GO" id="GO:0005615">
    <property type="term" value="C:extracellular space"/>
    <property type="evidence" value="ECO:0007669"/>
    <property type="project" value="TreeGrafter"/>
</dbReference>
<dbReference type="PANTHER" id="PTHR11848">
    <property type="entry name" value="TGF-BETA FAMILY"/>
    <property type="match status" value="1"/>
</dbReference>
<keyword evidence="7" id="KW-0325">Glycoprotein</keyword>
<protein>
    <recommendedName>
        <fullName evidence="9">TGF-beta family profile domain-containing protein</fullName>
    </recommendedName>
</protein>
<evidence type="ECO:0000256" key="3">
    <source>
        <dbReference type="ARBA" id="ARBA00022525"/>
    </source>
</evidence>
<name>A0A8T0ALL1_SILME</name>
<evidence type="ECO:0000256" key="5">
    <source>
        <dbReference type="ARBA" id="ARBA00023030"/>
    </source>
</evidence>
<dbReference type="PROSITE" id="PS00250">
    <property type="entry name" value="TGF_BETA_1"/>
    <property type="match status" value="1"/>
</dbReference>
<dbReference type="Pfam" id="PF00019">
    <property type="entry name" value="TGF_beta"/>
    <property type="match status" value="1"/>
</dbReference>
<evidence type="ECO:0000256" key="6">
    <source>
        <dbReference type="ARBA" id="ARBA00023157"/>
    </source>
</evidence>
<organism evidence="10 11">
    <name type="scientific">Silurus meridionalis</name>
    <name type="common">Southern catfish</name>
    <name type="synonym">Silurus soldatovi meridionalis</name>
    <dbReference type="NCBI Taxonomy" id="175797"/>
    <lineage>
        <taxon>Eukaryota</taxon>
        <taxon>Metazoa</taxon>
        <taxon>Chordata</taxon>
        <taxon>Craniata</taxon>
        <taxon>Vertebrata</taxon>
        <taxon>Euteleostomi</taxon>
        <taxon>Actinopterygii</taxon>
        <taxon>Neopterygii</taxon>
        <taxon>Teleostei</taxon>
        <taxon>Ostariophysi</taxon>
        <taxon>Siluriformes</taxon>
        <taxon>Siluridae</taxon>
        <taxon>Silurus</taxon>
    </lineage>
</organism>
<dbReference type="InterPro" id="IPR017948">
    <property type="entry name" value="TGFb_CS"/>
</dbReference>
<comment type="subcellular location">
    <subcellularLocation>
        <location evidence="1">Secreted</location>
    </subcellularLocation>
</comment>
<reference evidence="10" key="1">
    <citation type="submission" date="2020-08" db="EMBL/GenBank/DDBJ databases">
        <title>Chromosome-level assembly of Southern catfish (Silurus meridionalis) provides insights into visual adaptation to the nocturnal and benthic lifestyles.</title>
        <authorList>
            <person name="Zhang Y."/>
            <person name="Wang D."/>
            <person name="Peng Z."/>
        </authorList>
    </citation>
    <scope>NUCLEOTIDE SEQUENCE</scope>
    <source>
        <strain evidence="10">SWU-2019-XX</strain>
        <tissue evidence="10">Muscle</tissue>
    </source>
</reference>
<gene>
    <name evidence="10" type="ORF">HF521_010273</name>
</gene>
<keyword evidence="4" id="KW-0732">Signal</keyword>
<dbReference type="CDD" id="cd19376">
    <property type="entry name" value="TGF_beta_GDF15"/>
    <property type="match status" value="1"/>
</dbReference>
<dbReference type="Proteomes" id="UP000606274">
    <property type="component" value="Unassembled WGS sequence"/>
</dbReference>
<keyword evidence="5 8" id="KW-0339">Growth factor</keyword>
<comment type="similarity">
    <text evidence="2 8">Belongs to the TGF-beta family.</text>
</comment>
<dbReference type="GO" id="GO:0008083">
    <property type="term" value="F:growth factor activity"/>
    <property type="evidence" value="ECO:0007669"/>
    <property type="project" value="UniProtKB-KW"/>
</dbReference>
<accession>A0A8T0ALL1</accession>